<feature type="non-terminal residue" evidence="1">
    <location>
        <position position="1"/>
    </location>
</feature>
<accession>A0AAP3A574</accession>
<evidence type="ECO:0000313" key="1">
    <source>
        <dbReference type="EMBL" id="MCV5626489.1"/>
    </source>
</evidence>
<comment type="caution">
    <text evidence="1">The sequence shown here is derived from an EMBL/GenBank/DDBJ whole genome shotgun (WGS) entry which is preliminary data.</text>
</comment>
<dbReference type="AlphaFoldDB" id="A0AAP3A574"/>
<reference evidence="1" key="1">
    <citation type="submission" date="2023-06" db="EMBL/GenBank/DDBJ databases">
        <title>Deciphering the underlying mechanisms mediating the transmission of blaNDM gene from human to animals in China.</title>
        <authorList>
            <person name="Chen K."/>
            <person name="Chen S."/>
        </authorList>
    </citation>
    <scope>NUCLEOTIDE SEQUENCE</scope>
    <source>
        <strain evidence="1">1199</strain>
    </source>
</reference>
<proteinExistence type="predicted"/>
<evidence type="ECO:0000313" key="2">
    <source>
        <dbReference type="Proteomes" id="UP001208624"/>
    </source>
</evidence>
<organism evidence="1 2">
    <name type="scientific">Escherichia coli</name>
    <dbReference type="NCBI Taxonomy" id="562"/>
    <lineage>
        <taxon>Bacteria</taxon>
        <taxon>Pseudomonadati</taxon>
        <taxon>Pseudomonadota</taxon>
        <taxon>Gammaproteobacteria</taxon>
        <taxon>Enterobacterales</taxon>
        <taxon>Enterobacteriaceae</taxon>
        <taxon>Escherichia</taxon>
    </lineage>
</organism>
<gene>
    <name evidence="1" type="ORF">OFN31_33215</name>
</gene>
<name>A0AAP3A574_ECOLX</name>
<dbReference type="EMBL" id="JAOVKC010001634">
    <property type="protein sequence ID" value="MCV5626489.1"/>
    <property type="molecule type" value="Genomic_DNA"/>
</dbReference>
<dbReference type="Proteomes" id="UP001208624">
    <property type="component" value="Unassembled WGS sequence"/>
</dbReference>
<sequence>SGLLKDEELPAGDLQTVLLVLSEISQKQDHFQANTSELVQLAAQHSPTFQALPAERQSFFRSVLSMPVFFYTVPLSDDEAA</sequence>
<feature type="non-terminal residue" evidence="1">
    <location>
        <position position="81"/>
    </location>
</feature>
<protein>
    <submittedName>
        <fullName evidence="1">Uncharacterized protein</fullName>
    </submittedName>
</protein>